<evidence type="ECO:0000313" key="1">
    <source>
        <dbReference type="EMBL" id="MDV7024684.1"/>
    </source>
</evidence>
<organism evidence="1 2">
    <name type="scientific">Atlantibacter subterraneus</name>
    <dbReference type="NCBI Taxonomy" id="255519"/>
    <lineage>
        <taxon>Bacteria</taxon>
        <taxon>Pseudomonadati</taxon>
        <taxon>Pseudomonadota</taxon>
        <taxon>Gammaproteobacteria</taxon>
        <taxon>Enterobacterales</taxon>
        <taxon>Enterobacteriaceae</taxon>
        <taxon>Atlantibacter</taxon>
    </lineage>
</organism>
<dbReference type="Proteomes" id="UP001187066">
    <property type="component" value="Unassembled WGS sequence"/>
</dbReference>
<dbReference type="SUPFAM" id="SSF117987">
    <property type="entry name" value="CRISPR-associated protein"/>
    <property type="match status" value="1"/>
</dbReference>
<sequence length="211" mass="23763">MTLYISALNLDARAHRRLNITDNYSLHRVVYSLFDDVRSEQQKQCSVASGIQWVDKGGDMRGRRILIMADRAPGEPEAGELETKILSETFLTHPYYRFSICLNPTRRNKHTGKQIPVIGREAICAWFCQRAAGWGFDVQPGQVQTESINVQQMKIAAGKIITLQQATLSGRLTVTHPEIFKNSFMHGIGRGRAFGCGLLQIVPLPEITFFE</sequence>
<dbReference type="RefSeq" id="WP_317679124.1">
    <property type="nucleotide sequence ID" value="NZ_JAWLOF010000016.1"/>
</dbReference>
<dbReference type="NCBIfam" id="TIGR01907">
    <property type="entry name" value="casE_Cse3"/>
    <property type="match status" value="1"/>
</dbReference>
<proteinExistence type="predicted"/>
<keyword evidence="2" id="KW-1185">Reference proteome</keyword>
<evidence type="ECO:0000313" key="2">
    <source>
        <dbReference type="Proteomes" id="UP001187066"/>
    </source>
</evidence>
<reference evidence="1 2" key="1">
    <citation type="submission" date="2023-10" db="EMBL/GenBank/DDBJ databases">
        <authorList>
            <person name="Dale J."/>
        </authorList>
    </citation>
    <scope>NUCLEOTIDE SEQUENCE [LARGE SCALE GENOMIC DNA]</scope>
    <source>
        <strain evidence="1 2">2023EL-00970</strain>
    </source>
</reference>
<comment type="caution">
    <text evidence="1">The sequence shown here is derived from an EMBL/GenBank/DDBJ whole genome shotgun (WGS) entry which is preliminary data.</text>
</comment>
<dbReference type="Pfam" id="PF08798">
    <property type="entry name" value="CRISPR_assoc"/>
    <property type="match status" value="1"/>
</dbReference>
<dbReference type="SMART" id="SM01101">
    <property type="entry name" value="CRISPR_assoc"/>
    <property type="match status" value="1"/>
</dbReference>
<accession>A0ABU4E6D2</accession>
<dbReference type="CDD" id="cd09727">
    <property type="entry name" value="Cas6_I-E"/>
    <property type="match status" value="1"/>
</dbReference>
<dbReference type="EMBL" id="JAWLOF010000016">
    <property type="protein sequence ID" value="MDV7024684.1"/>
    <property type="molecule type" value="Genomic_DNA"/>
</dbReference>
<dbReference type="Gene3D" id="3.30.70.1210">
    <property type="entry name" value="Crispr-associated protein, domain 2"/>
    <property type="match status" value="1"/>
</dbReference>
<dbReference type="InterPro" id="IPR010179">
    <property type="entry name" value="CRISPR-assoc_prot_Cse3"/>
</dbReference>
<protein>
    <submittedName>
        <fullName evidence="1">Type I-E CRISPR-associated protein Cas6/Cse3/CasE</fullName>
    </submittedName>
</protein>
<gene>
    <name evidence="1" type="primary">cas6e</name>
    <name evidence="1" type="ORF">R4P48_18645</name>
</gene>
<name>A0ABU4E6D2_9ENTR</name>